<name>A0A9R0J3Z1_SPIOL</name>
<feature type="region of interest" description="Disordered" evidence="1">
    <location>
        <begin position="48"/>
        <end position="119"/>
    </location>
</feature>
<keyword evidence="2" id="KW-1133">Transmembrane helix</keyword>
<dbReference type="AlphaFoldDB" id="A0A9R0J3Z1"/>
<dbReference type="RefSeq" id="XP_021859504.2">
    <property type="nucleotide sequence ID" value="XM_022003812.2"/>
</dbReference>
<reference evidence="4" key="2">
    <citation type="submission" date="2025-08" db="UniProtKB">
        <authorList>
            <consortium name="RefSeq"/>
        </authorList>
    </citation>
    <scope>IDENTIFICATION</scope>
    <source>
        <tissue evidence="4">Leaf</tissue>
    </source>
</reference>
<accession>A0A9R0J3Z1</accession>
<dbReference type="KEGG" id="soe:110798621"/>
<feature type="transmembrane region" description="Helical" evidence="2">
    <location>
        <begin position="122"/>
        <end position="144"/>
    </location>
</feature>
<evidence type="ECO:0000313" key="4">
    <source>
        <dbReference type="RefSeq" id="XP_021859504.2"/>
    </source>
</evidence>
<dbReference type="GeneID" id="110798621"/>
<evidence type="ECO:0000256" key="1">
    <source>
        <dbReference type="SAM" id="MobiDB-lite"/>
    </source>
</evidence>
<keyword evidence="2" id="KW-0812">Transmembrane</keyword>
<dbReference type="Proteomes" id="UP000813463">
    <property type="component" value="Chromosome 5"/>
</dbReference>
<evidence type="ECO:0000256" key="2">
    <source>
        <dbReference type="SAM" id="Phobius"/>
    </source>
</evidence>
<organism evidence="3 4">
    <name type="scientific">Spinacia oleracea</name>
    <name type="common">Spinach</name>
    <dbReference type="NCBI Taxonomy" id="3562"/>
    <lineage>
        <taxon>Eukaryota</taxon>
        <taxon>Viridiplantae</taxon>
        <taxon>Streptophyta</taxon>
        <taxon>Embryophyta</taxon>
        <taxon>Tracheophyta</taxon>
        <taxon>Spermatophyta</taxon>
        <taxon>Magnoliopsida</taxon>
        <taxon>eudicotyledons</taxon>
        <taxon>Gunneridae</taxon>
        <taxon>Pentapetalae</taxon>
        <taxon>Caryophyllales</taxon>
        <taxon>Chenopodiaceae</taxon>
        <taxon>Chenopodioideae</taxon>
        <taxon>Anserineae</taxon>
        <taxon>Spinacia</taxon>
    </lineage>
</organism>
<keyword evidence="2" id="KW-0472">Membrane</keyword>
<gene>
    <name evidence="4" type="primary">LOC110798621</name>
</gene>
<sequence>MAQTNYNALLRSSTSTIVVVLILLYTSSLEAKADELKTLNNVPSEFVESEPRKFGNHGVKSHDTPPSITPSQPPEGHNNSVKTFHVDATSSDDEHQHQHQLSPHPHLHFKEPHAHHHTDKSVAGGGVIIACLATAFVLSIFCYIRATRQQIISKEQLI</sequence>
<protein>
    <recommendedName>
        <fullName evidence="5">Transmembrane protein</fullName>
    </recommendedName>
</protein>
<dbReference type="PANTHER" id="PTHR34558">
    <property type="entry name" value="EXPRESSED PROTEIN"/>
    <property type="match status" value="1"/>
</dbReference>
<keyword evidence="3" id="KW-1185">Reference proteome</keyword>
<proteinExistence type="predicted"/>
<evidence type="ECO:0008006" key="5">
    <source>
        <dbReference type="Google" id="ProtNLM"/>
    </source>
</evidence>
<reference evidence="3" key="1">
    <citation type="journal article" date="2021" name="Nat. Commun.">
        <title>Genomic analyses provide insights into spinach domestication and the genetic basis of agronomic traits.</title>
        <authorList>
            <person name="Cai X."/>
            <person name="Sun X."/>
            <person name="Xu C."/>
            <person name="Sun H."/>
            <person name="Wang X."/>
            <person name="Ge C."/>
            <person name="Zhang Z."/>
            <person name="Wang Q."/>
            <person name="Fei Z."/>
            <person name="Jiao C."/>
            <person name="Wang Q."/>
        </authorList>
    </citation>
    <scope>NUCLEOTIDE SEQUENCE [LARGE SCALE GENOMIC DNA]</scope>
    <source>
        <strain evidence="3">cv. Varoflay</strain>
    </source>
</reference>
<dbReference type="PANTHER" id="PTHR34558:SF9">
    <property type="entry name" value="F3L24.15 PROTEIN"/>
    <property type="match status" value="1"/>
</dbReference>
<evidence type="ECO:0000313" key="3">
    <source>
        <dbReference type="Proteomes" id="UP000813463"/>
    </source>
</evidence>